<dbReference type="InterPro" id="IPR036962">
    <property type="entry name" value="Glyco_hydro_3_N_sf"/>
</dbReference>
<dbReference type="EC" id="3.2.1.52" evidence="3"/>
<dbReference type="GO" id="GO:0009254">
    <property type="term" value="P:peptidoglycan turnover"/>
    <property type="evidence" value="ECO:0007669"/>
    <property type="project" value="TreeGrafter"/>
</dbReference>
<dbReference type="RefSeq" id="WP_093042018.1">
    <property type="nucleotide sequence ID" value="NZ_FNQR01000002.1"/>
</dbReference>
<feature type="domain" description="Glycoside hydrolase family 3 N-terminal" evidence="7">
    <location>
        <begin position="163"/>
        <end position="496"/>
    </location>
</feature>
<dbReference type="EMBL" id="FNQR01000002">
    <property type="protein sequence ID" value="SDZ93311.1"/>
    <property type="molecule type" value="Genomic_DNA"/>
</dbReference>
<evidence type="ECO:0000256" key="4">
    <source>
        <dbReference type="ARBA" id="ARBA00022801"/>
    </source>
</evidence>
<keyword evidence="4 6" id="KW-0378">Hydrolase</keyword>
<dbReference type="FunFam" id="3.20.20.300:FF:000014">
    <property type="entry name" value="Beta-hexosaminidase, lipoprotein"/>
    <property type="match status" value="1"/>
</dbReference>
<dbReference type="InterPro" id="IPR017853">
    <property type="entry name" value="GH"/>
</dbReference>
<evidence type="ECO:0000259" key="8">
    <source>
        <dbReference type="Pfam" id="PF01915"/>
    </source>
</evidence>
<dbReference type="Pfam" id="PF00933">
    <property type="entry name" value="Glyco_hydro_3"/>
    <property type="match status" value="1"/>
</dbReference>
<accession>A0A1H3X2V0</accession>
<dbReference type="GO" id="GO:0004563">
    <property type="term" value="F:beta-N-acetylhexosaminidase activity"/>
    <property type="evidence" value="ECO:0007669"/>
    <property type="project" value="UniProtKB-EC"/>
</dbReference>
<dbReference type="InterPro" id="IPR036881">
    <property type="entry name" value="Glyco_hydro_3_C_sf"/>
</dbReference>
<dbReference type="SUPFAM" id="SSF52279">
    <property type="entry name" value="Beta-D-glucan exohydrolase, C-terminal domain"/>
    <property type="match status" value="1"/>
</dbReference>
<dbReference type="InterPro" id="IPR019800">
    <property type="entry name" value="Glyco_hydro_3_AS"/>
</dbReference>
<comment type="similarity">
    <text evidence="2 6">Belongs to the glycosyl hydrolase 3 family.</text>
</comment>
<dbReference type="SUPFAM" id="SSF49373">
    <property type="entry name" value="Invasin/intimin cell-adhesion fragments"/>
    <property type="match status" value="1"/>
</dbReference>
<dbReference type="STRING" id="571932.SAMN05421743_10214"/>
<dbReference type="PROSITE" id="PS00775">
    <property type="entry name" value="GLYCOSYL_HYDROL_F3"/>
    <property type="match status" value="1"/>
</dbReference>
<evidence type="ECO:0000256" key="1">
    <source>
        <dbReference type="ARBA" id="ARBA00001231"/>
    </source>
</evidence>
<dbReference type="SUPFAM" id="SSF51445">
    <property type="entry name" value="(Trans)glycosidases"/>
    <property type="match status" value="1"/>
</dbReference>
<dbReference type="AlphaFoldDB" id="A0A1H3X2V0"/>
<dbReference type="Pfam" id="PF26182">
    <property type="entry name" value="Ig_NUP210_5th"/>
    <property type="match status" value="1"/>
</dbReference>
<evidence type="ECO:0000313" key="9">
    <source>
        <dbReference type="EMBL" id="SDZ93311.1"/>
    </source>
</evidence>
<dbReference type="Gene3D" id="2.60.40.1080">
    <property type="match status" value="1"/>
</dbReference>
<comment type="catalytic activity">
    <reaction evidence="1">
        <text>Hydrolysis of terminal non-reducing N-acetyl-D-hexosamine residues in N-acetyl-beta-D-hexosaminides.</text>
        <dbReference type="EC" id="3.2.1.52"/>
    </reaction>
</comment>
<dbReference type="OrthoDB" id="9805821at2"/>
<dbReference type="PRINTS" id="PR00133">
    <property type="entry name" value="GLHYDRLASE3"/>
</dbReference>
<proteinExistence type="inferred from homology"/>
<dbReference type="InterPro" id="IPR050226">
    <property type="entry name" value="NagZ_Beta-hexosaminidase"/>
</dbReference>
<dbReference type="InterPro" id="IPR008964">
    <property type="entry name" value="Invasin/intimin_cell_adhesion"/>
</dbReference>
<dbReference type="Gene3D" id="3.40.50.1700">
    <property type="entry name" value="Glycoside hydrolase family 3 C-terminal domain"/>
    <property type="match status" value="1"/>
</dbReference>
<gene>
    <name evidence="9" type="ORF">SAMN05421743_10214</name>
</gene>
<evidence type="ECO:0000313" key="10">
    <source>
        <dbReference type="Proteomes" id="UP000198584"/>
    </source>
</evidence>
<dbReference type="Proteomes" id="UP000198584">
    <property type="component" value="Unassembled WGS sequence"/>
</dbReference>
<name>A0A1H3X2V0_9BACI</name>
<protein>
    <recommendedName>
        <fullName evidence="3">beta-N-acetylhexosaminidase</fullName>
        <ecNumber evidence="3">3.2.1.52</ecNumber>
    </recommendedName>
</protein>
<reference evidence="9 10" key="1">
    <citation type="submission" date="2016-10" db="EMBL/GenBank/DDBJ databases">
        <authorList>
            <person name="de Groot N.N."/>
        </authorList>
    </citation>
    <scope>NUCLEOTIDE SEQUENCE [LARGE SCALE GENOMIC DNA]</scope>
    <source>
        <strain evidence="9 10">CCM7597</strain>
    </source>
</reference>
<dbReference type="GO" id="GO:0005975">
    <property type="term" value="P:carbohydrate metabolic process"/>
    <property type="evidence" value="ECO:0007669"/>
    <property type="project" value="InterPro"/>
</dbReference>
<keyword evidence="5 6" id="KW-0326">Glycosidase</keyword>
<dbReference type="PANTHER" id="PTHR30480:SF13">
    <property type="entry name" value="BETA-HEXOSAMINIDASE"/>
    <property type="match status" value="1"/>
</dbReference>
<dbReference type="InterPro" id="IPR001764">
    <property type="entry name" value="Glyco_hydro_3_N"/>
</dbReference>
<evidence type="ECO:0000256" key="6">
    <source>
        <dbReference type="RuleBase" id="RU361161"/>
    </source>
</evidence>
<dbReference type="PANTHER" id="PTHR30480">
    <property type="entry name" value="BETA-HEXOSAMINIDASE-RELATED"/>
    <property type="match status" value="1"/>
</dbReference>
<organism evidence="9 10">
    <name type="scientific">Thalassobacillus cyri</name>
    <dbReference type="NCBI Taxonomy" id="571932"/>
    <lineage>
        <taxon>Bacteria</taxon>
        <taxon>Bacillati</taxon>
        <taxon>Bacillota</taxon>
        <taxon>Bacilli</taxon>
        <taxon>Bacillales</taxon>
        <taxon>Bacillaceae</taxon>
        <taxon>Thalassobacillus</taxon>
    </lineage>
</organism>
<feature type="domain" description="Glycoside hydrolase family 3 C-terminal" evidence="8">
    <location>
        <begin position="539"/>
        <end position="706"/>
    </location>
</feature>
<evidence type="ECO:0000256" key="5">
    <source>
        <dbReference type="ARBA" id="ARBA00023295"/>
    </source>
</evidence>
<keyword evidence="10" id="KW-1185">Reference proteome</keyword>
<evidence type="ECO:0000259" key="7">
    <source>
        <dbReference type="Pfam" id="PF00933"/>
    </source>
</evidence>
<dbReference type="InterPro" id="IPR002772">
    <property type="entry name" value="Glyco_hydro_3_C"/>
</dbReference>
<evidence type="ECO:0000256" key="2">
    <source>
        <dbReference type="ARBA" id="ARBA00005336"/>
    </source>
</evidence>
<sequence>MKQRHNKWLFSLLAFVLVVSHLMIGMPAKEVAAAKHDGVKDLIMLENVPQVKKDVVGKQLKLNALHVYGAGHFMAVSKGLTWTSTNKNVATVNEDGTVTMTGQNGRTFIKVSDGTYEDLIAIDYKPVAKAAGSKGKPEYEAAISKQDGSRYDIISHAIENMSLEEKVGQMLMPDFRKWEGENVTEMLPEIEQLVKEYHLGGVILFRENVVTTEQTAKLVREYQQATEKYGLLLTIDQEGGIVTRLQSGTDMPGNMALGATRSTDIAQNVGQAIGEELASLGINMNLAPVMDVNNNPDNPVIGVRSFGGDPELVAEMGVAYTKGLQSTGVAATAKHFPGHGDTAVDSHLGLPEVPHDKERLKEVELYPFQKAMEAGIDAIMTAHVTFPKIDDTKVISQKTGEEIALPATLSPKVLTGLMREEMGYEGVIITDALNMKAIADHFGPVDAVIRSVKAGTDIVLMPVGLEEVADGLLEAIETGEISEATIENSVERILTLKVKRGIIKEEQAQPIHEKVENALQVVGSASHKQVEQEAADRSITLVKNDDVLPLQPSEDEKIVVVGSSFVDSLGDAVKNHHADTTVIAPSGNTLTPEQLTTVKNADKVIVGTYSYNVYTRSANHPQMQLVNTIMNETDAPVIGVGIRNPYDIMAYPDVDAYLAQYGFRTASFEATAATIFGENAPTGQLPVQIPGENDIPLYEFGHGLNY</sequence>
<dbReference type="Pfam" id="PF01915">
    <property type="entry name" value="Glyco_hydro_3_C"/>
    <property type="match status" value="1"/>
</dbReference>
<evidence type="ECO:0000256" key="3">
    <source>
        <dbReference type="ARBA" id="ARBA00012663"/>
    </source>
</evidence>
<dbReference type="Gene3D" id="3.20.20.300">
    <property type="entry name" value="Glycoside hydrolase, family 3, N-terminal domain"/>
    <property type="match status" value="1"/>
</dbReference>